<keyword evidence="2" id="KW-1185">Reference proteome</keyword>
<organism evidence="1 2">
    <name type="scientific">Lasius niger</name>
    <name type="common">Black garden ant</name>
    <dbReference type="NCBI Taxonomy" id="67767"/>
    <lineage>
        <taxon>Eukaryota</taxon>
        <taxon>Metazoa</taxon>
        <taxon>Ecdysozoa</taxon>
        <taxon>Arthropoda</taxon>
        <taxon>Hexapoda</taxon>
        <taxon>Insecta</taxon>
        <taxon>Pterygota</taxon>
        <taxon>Neoptera</taxon>
        <taxon>Endopterygota</taxon>
        <taxon>Hymenoptera</taxon>
        <taxon>Apocrita</taxon>
        <taxon>Aculeata</taxon>
        <taxon>Formicoidea</taxon>
        <taxon>Formicidae</taxon>
        <taxon>Formicinae</taxon>
        <taxon>Lasius</taxon>
        <taxon>Lasius</taxon>
    </lineage>
</organism>
<comment type="caution">
    <text evidence="1">The sequence shown here is derived from an EMBL/GenBank/DDBJ whole genome shotgun (WGS) entry which is preliminary data.</text>
</comment>
<name>A0A0J7K7Z1_LASNI</name>
<proteinExistence type="predicted"/>
<dbReference type="Proteomes" id="UP000036403">
    <property type="component" value="Unassembled WGS sequence"/>
</dbReference>
<gene>
    <name evidence="1" type="ORF">RF55_14624</name>
</gene>
<evidence type="ECO:0000313" key="2">
    <source>
        <dbReference type="Proteomes" id="UP000036403"/>
    </source>
</evidence>
<dbReference type="AlphaFoldDB" id="A0A0J7K7Z1"/>
<evidence type="ECO:0000313" key="1">
    <source>
        <dbReference type="EMBL" id="KMQ86394.1"/>
    </source>
</evidence>
<sequence length="154" mass="18308">MAESRVYQTHRFNRQNYQLWRRQMEIYMTENKLKPYILDIIPRPAANTQAWDDQDAAAQAFIMRGLELDQLKHLTDCTTAAQMWSRLRTVHSERSEQSAQVLLEKFINSKMNEEESMADHRQSNIARAKTERYGSRAERTYDNCKDSKQFTRQV</sequence>
<dbReference type="Pfam" id="PF14223">
    <property type="entry name" value="Retrotran_gag_2"/>
    <property type="match status" value="1"/>
</dbReference>
<dbReference type="PaxDb" id="67767-A0A0J7K7Z1"/>
<reference evidence="1 2" key="1">
    <citation type="submission" date="2015-04" db="EMBL/GenBank/DDBJ databases">
        <title>Lasius niger genome sequencing.</title>
        <authorList>
            <person name="Konorov E.A."/>
            <person name="Nikitin M.A."/>
            <person name="Kirill M.V."/>
            <person name="Chang P."/>
        </authorList>
    </citation>
    <scope>NUCLEOTIDE SEQUENCE [LARGE SCALE GENOMIC DNA]</scope>
    <source>
        <tissue evidence="1">Whole</tissue>
    </source>
</reference>
<accession>A0A0J7K7Z1</accession>
<protein>
    <submittedName>
        <fullName evidence="1">Copia protein</fullName>
    </submittedName>
</protein>
<dbReference type="OrthoDB" id="8063677at2759"/>
<dbReference type="EMBL" id="LBMM01012129">
    <property type="protein sequence ID" value="KMQ86394.1"/>
    <property type="molecule type" value="Genomic_DNA"/>
</dbReference>